<keyword evidence="4" id="KW-0479">Metal-binding</keyword>
<evidence type="ECO:0000256" key="5">
    <source>
        <dbReference type="ARBA" id="ARBA00022884"/>
    </source>
</evidence>
<dbReference type="Gene3D" id="3.40.50.410">
    <property type="entry name" value="von Willebrand factor, type A domain"/>
    <property type="match status" value="1"/>
</dbReference>
<protein>
    <submittedName>
        <fullName evidence="8">TROVE domain-containing protein</fullName>
    </submittedName>
</protein>
<dbReference type="GO" id="GO:0005737">
    <property type="term" value="C:cytoplasm"/>
    <property type="evidence" value="ECO:0007669"/>
    <property type="project" value="UniProtKB-SubCell"/>
</dbReference>
<dbReference type="InterPro" id="IPR040322">
    <property type="entry name" value="TROVE2"/>
</dbReference>
<dbReference type="AlphaFoldDB" id="H8KLI6"/>
<dbReference type="KEGG" id="scn:Solca_3876"/>
<evidence type="ECO:0000313" key="8">
    <source>
        <dbReference type="EMBL" id="AFD08873.1"/>
    </source>
</evidence>
<dbReference type="STRING" id="929556.Solca_3876"/>
<evidence type="ECO:0000256" key="6">
    <source>
        <dbReference type="ARBA" id="ARBA00023274"/>
    </source>
</evidence>
<dbReference type="EMBL" id="CP003349">
    <property type="protein sequence ID" value="AFD08873.1"/>
    <property type="molecule type" value="Genomic_DNA"/>
</dbReference>
<proteinExistence type="inferred from homology"/>
<dbReference type="Pfam" id="PF05731">
    <property type="entry name" value="TROVE"/>
    <property type="match status" value="2"/>
</dbReference>
<evidence type="ECO:0000259" key="7">
    <source>
        <dbReference type="PROSITE" id="PS50988"/>
    </source>
</evidence>
<dbReference type="InterPro" id="IPR036465">
    <property type="entry name" value="vWFA_dom_sf"/>
</dbReference>
<dbReference type="OrthoDB" id="208855at2"/>
<comment type="similarity">
    <text evidence="2">Belongs to the Ro 60 kDa family.</text>
</comment>
<dbReference type="GO" id="GO:0003723">
    <property type="term" value="F:RNA binding"/>
    <property type="evidence" value="ECO:0007669"/>
    <property type="project" value="UniProtKB-KW"/>
</dbReference>
<dbReference type="eggNOG" id="COG2304">
    <property type="taxonomic scope" value="Bacteria"/>
</dbReference>
<organism evidence="8 9">
    <name type="scientific">Solitalea canadensis (strain ATCC 29591 / DSM 3403 / JCM 21819 / LMG 8368 / NBRC 15130 / NCIMB 12057 / USAM 9D)</name>
    <name type="common">Flexibacter canadensis</name>
    <dbReference type="NCBI Taxonomy" id="929556"/>
    <lineage>
        <taxon>Bacteria</taxon>
        <taxon>Pseudomonadati</taxon>
        <taxon>Bacteroidota</taxon>
        <taxon>Sphingobacteriia</taxon>
        <taxon>Sphingobacteriales</taxon>
        <taxon>Sphingobacteriaceae</taxon>
        <taxon>Solitalea</taxon>
    </lineage>
</organism>
<keyword evidence="3" id="KW-0963">Cytoplasm</keyword>
<gene>
    <name evidence="8" type="ordered locus">Solca_3876</name>
</gene>
<evidence type="ECO:0000313" key="9">
    <source>
        <dbReference type="Proteomes" id="UP000007590"/>
    </source>
</evidence>
<dbReference type="HOGENOM" id="CLU_041119_0_0_10"/>
<evidence type="ECO:0000256" key="4">
    <source>
        <dbReference type="ARBA" id="ARBA00022723"/>
    </source>
</evidence>
<feature type="domain" description="TROVE" evidence="7">
    <location>
        <begin position="13"/>
        <end position="320"/>
    </location>
</feature>
<dbReference type="SUPFAM" id="SSF53300">
    <property type="entry name" value="vWA-like"/>
    <property type="match status" value="1"/>
</dbReference>
<dbReference type="PROSITE" id="PS50988">
    <property type="entry name" value="TROVE"/>
    <property type="match status" value="1"/>
</dbReference>
<sequence>MKFNMNITKWVGKFNYEDAPAFELTPEMELYSSVVTASLENTFYEAKDERVERIRGLIKANDPLFVAKLAVYTREKMHLRSVPLMLAVELAKNNSGNALIGKVVDRVIQRADEITELLSCYQLANKATGTKKLGKLSKQVQKGIASSFNKFDEYQFAKYNRTGVAIKLRDALFLTHPKAKDEDQQLLFNKIAAEELATPYTWETELSALGQQLFATEEEKALAFKHKWEELIDSEKVGYMALLRNLRNMLDAEISLIHVKKAAAYLSNAEKVAKSKQLPFRFLAAYRELSANKNGHVSVILDALEKAVTLSAANIKGFNENTKVLIACDVSGSMQKPVSARSKILLYDIGLMLAMLMKSRCKNAITGMFGDKWKVVNVPTASVLANVDAFYKREGEVGYATNGYLVLKDLINSKRVVDKVLFFTDCQLWNNNSATTQLVQLWSDYKRIAPTAKMYLFDLAGYGTTPLKTDSSDVFLIAGWSDKLFDVLAAIEDGQNALSEINAIEL</sequence>
<evidence type="ECO:0000256" key="2">
    <source>
        <dbReference type="ARBA" id="ARBA00007814"/>
    </source>
</evidence>
<keyword evidence="5" id="KW-0694">RNA-binding</keyword>
<dbReference type="GO" id="GO:0046872">
    <property type="term" value="F:metal ion binding"/>
    <property type="evidence" value="ECO:0007669"/>
    <property type="project" value="UniProtKB-KW"/>
</dbReference>
<evidence type="ECO:0000256" key="1">
    <source>
        <dbReference type="ARBA" id="ARBA00004496"/>
    </source>
</evidence>
<dbReference type="InterPro" id="IPR037214">
    <property type="entry name" value="TROVE_dom_sf"/>
</dbReference>
<accession>H8KLI6</accession>
<dbReference type="PANTHER" id="PTHR14202:SF0">
    <property type="entry name" value="RNA-BINDING PROTEIN RO60"/>
    <property type="match status" value="1"/>
</dbReference>
<dbReference type="Proteomes" id="UP000007590">
    <property type="component" value="Chromosome"/>
</dbReference>
<reference evidence="8" key="1">
    <citation type="submission" date="2012-02" db="EMBL/GenBank/DDBJ databases">
        <title>The complete genome of Solitalea canadensis DSM 3403.</title>
        <authorList>
            <consortium name="US DOE Joint Genome Institute (JGI-PGF)"/>
            <person name="Lucas S."/>
            <person name="Copeland A."/>
            <person name="Lapidus A."/>
            <person name="Glavina del Rio T."/>
            <person name="Dalin E."/>
            <person name="Tice H."/>
            <person name="Bruce D."/>
            <person name="Goodwin L."/>
            <person name="Pitluck S."/>
            <person name="Peters L."/>
            <person name="Ovchinnikova G."/>
            <person name="Lu M."/>
            <person name="Kyrpides N."/>
            <person name="Mavromatis K."/>
            <person name="Ivanova N."/>
            <person name="Brettin T."/>
            <person name="Detter J.C."/>
            <person name="Han C."/>
            <person name="Larimer F."/>
            <person name="Land M."/>
            <person name="Hauser L."/>
            <person name="Markowitz V."/>
            <person name="Cheng J.-F."/>
            <person name="Hugenholtz P."/>
            <person name="Woyke T."/>
            <person name="Wu D."/>
            <person name="Spring S."/>
            <person name="Schroeder M."/>
            <person name="Kopitz M."/>
            <person name="Brambilla E."/>
            <person name="Klenk H.-P."/>
            <person name="Eisen J.A."/>
        </authorList>
    </citation>
    <scope>NUCLEOTIDE SEQUENCE</scope>
    <source>
        <strain evidence="8">DSM 3403</strain>
    </source>
</reference>
<keyword evidence="9" id="KW-1185">Reference proteome</keyword>
<keyword evidence="6" id="KW-0687">Ribonucleoprotein</keyword>
<evidence type="ECO:0000256" key="3">
    <source>
        <dbReference type="ARBA" id="ARBA00022490"/>
    </source>
</evidence>
<dbReference type="SUPFAM" id="SSF140864">
    <property type="entry name" value="TROVE domain-like"/>
    <property type="match status" value="1"/>
</dbReference>
<dbReference type="PANTHER" id="PTHR14202">
    <property type="entry name" value="60 KDA RIBONUCLEOPROTEIN SSA/RO"/>
    <property type="match status" value="1"/>
</dbReference>
<dbReference type="GO" id="GO:1990904">
    <property type="term" value="C:ribonucleoprotein complex"/>
    <property type="evidence" value="ECO:0007669"/>
    <property type="project" value="UniProtKB-KW"/>
</dbReference>
<name>H8KLI6_SOLCM</name>
<dbReference type="InterPro" id="IPR008858">
    <property type="entry name" value="TROVE_dom"/>
</dbReference>
<comment type="subcellular location">
    <subcellularLocation>
        <location evidence="1">Cytoplasm</location>
    </subcellularLocation>
</comment>